<dbReference type="EMBL" id="FNCO01000038">
    <property type="protein sequence ID" value="SDJ53367.1"/>
    <property type="molecule type" value="Genomic_DNA"/>
</dbReference>
<proteinExistence type="predicted"/>
<protein>
    <submittedName>
        <fullName evidence="2">Filamentous hemagglutinin</fullName>
    </submittedName>
</protein>
<feature type="region of interest" description="Disordered" evidence="1">
    <location>
        <begin position="1"/>
        <end position="29"/>
    </location>
</feature>
<organism evidence="2 3">
    <name type="scientific">Pseudomonas abietaniphila</name>
    <dbReference type="NCBI Taxonomy" id="89065"/>
    <lineage>
        <taxon>Bacteria</taxon>
        <taxon>Pseudomonadati</taxon>
        <taxon>Pseudomonadota</taxon>
        <taxon>Gammaproteobacteria</taxon>
        <taxon>Pseudomonadales</taxon>
        <taxon>Pseudomonadaceae</taxon>
        <taxon>Pseudomonas</taxon>
    </lineage>
</organism>
<keyword evidence="3" id="KW-1185">Reference proteome</keyword>
<reference evidence="3" key="1">
    <citation type="submission" date="2016-10" db="EMBL/GenBank/DDBJ databases">
        <authorList>
            <person name="Varghese N."/>
            <person name="Submissions S."/>
        </authorList>
    </citation>
    <scope>NUCLEOTIDE SEQUENCE [LARGE SCALE GENOMIC DNA]</scope>
    <source>
        <strain evidence="3">ATCC 700689</strain>
    </source>
</reference>
<dbReference type="Proteomes" id="UP000182894">
    <property type="component" value="Unassembled WGS sequence"/>
</dbReference>
<gene>
    <name evidence="2" type="ORF">SAMN05216605_1383</name>
</gene>
<dbReference type="AlphaFoldDB" id="A0A1G8UIC4"/>
<evidence type="ECO:0000256" key="1">
    <source>
        <dbReference type="SAM" id="MobiDB-lite"/>
    </source>
</evidence>
<sequence length="443" mass="48484">MAGAPAAPPLRMPASQAGKGKEGESGWNVSGYDYNKDREQVVRATVGAGDITVRDDAKTGGDSTAGLNRDVSKAYEITRDDEHRTDLYVSSSSIDLVTHPLQTLKRWKDAALNFDQVIKSRIEEVTTSADRLWGEIQAQRVTIDEIPEASRNVLGDQRALDMGKNLVRAGLDPVLLDTLPSTFKTDLNDWANCAAGTCPVTTNSGGQLNEADPLSGTAITLDPTVTQSVTPYMALFLTRTSDLIQEINKLPVQEAQVAMLAMQAAMGPAKAALSITLNALAHAAFGEQYEKLKEELAITLTAELTESERKQIQDAHDDAKRLYASSDHSVFQLDGDSQVVATEFLIDLVGGGLRSLGGKATGKVITVAGEKVQSGSLKPEWLRRLQAGNDFNKVREKEYPYNELYIQRADGKGYYRVVRTVLNLVRLFRGSIHSFQRFLRRQL</sequence>
<accession>A0A1G8UIC4</accession>
<evidence type="ECO:0000313" key="3">
    <source>
        <dbReference type="Proteomes" id="UP000182894"/>
    </source>
</evidence>
<evidence type="ECO:0000313" key="2">
    <source>
        <dbReference type="EMBL" id="SDJ53367.1"/>
    </source>
</evidence>
<dbReference type="STRING" id="89065.SAMN05216605_1383"/>
<name>A0A1G8UIC4_9PSED</name>
<feature type="compositionally biased region" description="Pro residues" evidence="1">
    <location>
        <begin position="1"/>
        <end position="11"/>
    </location>
</feature>